<dbReference type="SMART" id="SM00710">
    <property type="entry name" value="PbH1"/>
    <property type="match status" value="6"/>
</dbReference>
<evidence type="ECO:0000259" key="2">
    <source>
        <dbReference type="PROSITE" id="PS50106"/>
    </source>
</evidence>
<name>A0A369PSN4_9SPHI</name>
<dbReference type="InterPro" id="IPR036034">
    <property type="entry name" value="PDZ_sf"/>
</dbReference>
<proteinExistence type="predicted"/>
<dbReference type="PANTHER" id="PTHR36453:SF1">
    <property type="entry name" value="RIGHT HANDED BETA HELIX DOMAIN-CONTAINING PROTEIN"/>
    <property type="match status" value="1"/>
</dbReference>
<dbReference type="SUPFAM" id="SSF50156">
    <property type="entry name" value="PDZ domain-like"/>
    <property type="match status" value="1"/>
</dbReference>
<dbReference type="Pfam" id="PF07602">
    <property type="entry name" value="DUF1565"/>
    <property type="match status" value="1"/>
</dbReference>
<feature type="signal peptide" evidence="1">
    <location>
        <begin position="1"/>
        <end position="19"/>
    </location>
</feature>
<dbReference type="InterPro" id="IPR001478">
    <property type="entry name" value="PDZ"/>
</dbReference>
<gene>
    <name evidence="3" type="ORF">DU508_15420</name>
</gene>
<dbReference type="EMBL" id="QPKV01000006">
    <property type="protein sequence ID" value="RDC55661.1"/>
    <property type="molecule type" value="Genomic_DNA"/>
</dbReference>
<dbReference type="PROSITE" id="PS50106">
    <property type="entry name" value="PDZ"/>
    <property type="match status" value="1"/>
</dbReference>
<evidence type="ECO:0000256" key="1">
    <source>
        <dbReference type="SAM" id="SignalP"/>
    </source>
</evidence>
<keyword evidence="1" id="KW-0732">Signal</keyword>
<dbReference type="InterPro" id="IPR012334">
    <property type="entry name" value="Pectin_lyas_fold"/>
</dbReference>
<evidence type="ECO:0000313" key="4">
    <source>
        <dbReference type="Proteomes" id="UP000253961"/>
    </source>
</evidence>
<organism evidence="3 4">
    <name type="scientific">Pedobacter chinensis</name>
    <dbReference type="NCBI Taxonomy" id="2282421"/>
    <lineage>
        <taxon>Bacteria</taxon>
        <taxon>Pseudomonadati</taxon>
        <taxon>Bacteroidota</taxon>
        <taxon>Sphingobacteriia</taxon>
        <taxon>Sphingobacteriales</taxon>
        <taxon>Sphingobacteriaceae</taxon>
        <taxon>Pedobacter</taxon>
    </lineage>
</organism>
<dbReference type="InterPro" id="IPR011459">
    <property type="entry name" value="DUF1565"/>
</dbReference>
<dbReference type="AlphaFoldDB" id="A0A369PSN4"/>
<dbReference type="Gene3D" id="2.160.20.10">
    <property type="entry name" value="Single-stranded right-handed beta-helix, Pectin lyase-like"/>
    <property type="match status" value="2"/>
</dbReference>
<reference evidence="3 4" key="1">
    <citation type="submission" date="2018-07" db="EMBL/GenBank/DDBJ databases">
        <title>Pedobacter sp. nov., isolated from soil.</title>
        <authorList>
            <person name="Zhou L.Y."/>
            <person name="Du Z.J."/>
        </authorList>
    </citation>
    <scope>NUCLEOTIDE SEQUENCE [LARGE SCALE GENOMIC DNA]</scope>
    <source>
        <strain evidence="3 4">JDX94</strain>
    </source>
</reference>
<dbReference type="InterPro" id="IPR006626">
    <property type="entry name" value="PbH1"/>
</dbReference>
<keyword evidence="4" id="KW-1185">Reference proteome</keyword>
<comment type="caution">
    <text evidence="3">The sequence shown here is derived from an EMBL/GenBank/DDBJ whole genome shotgun (WGS) entry which is preliminary data.</text>
</comment>
<evidence type="ECO:0000313" key="3">
    <source>
        <dbReference type="EMBL" id="RDC55661.1"/>
    </source>
</evidence>
<dbReference type="InterPro" id="IPR011050">
    <property type="entry name" value="Pectin_lyase_fold/virulence"/>
</dbReference>
<protein>
    <submittedName>
        <fullName evidence="3">PDZ domain-containing protein</fullName>
    </submittedName>
</protein>
<sequence length="781" mass="87585">MKKLILVALVSLLFQNASGQIYHVSASGSDRNAGSSTQPFKSLSKAIAVSISQQGKAVTIEIAGGTYPLEKTISIHSDDYKASSLLIRSRENEHVVLKGSEKINPTWKTFRGKILFSKIDLGENFDDLYLDGKKLHMARYPNFDSTARVFNGTAGDALAEDRIKTWADPSGGYIHALHEGEWGDFHYLIKKKDAAGLLVYEGGWQNNRPAKMHAEHRYVEHIFEELDSPGEWFYNKKTKTLYLIPPSNQDVKRGTFYITRHTELISIRGSLEKPVRHIKIQGIDFTETSRSFMQVREPLLRSDWAILRSGALFLEGTEDVSVTDCNFYQLGGSAVFLSRYNKNVNIVDNHIHDIGANGVAFVGDPAAVRSPAFRYEEFVPYEKMDMAPGPIGKNFPQDCYASGNLIHNTGTIEKQSAGVQISMASKILVRHNTIYQVPRAGINVSEGTWGGHIIEFNEVFDTVLETGDHGAFNSWGRDRYWRPERQIVDSIVAARPGIELLDIIDPIIIRNNRFRCDHGWDIDLDDGSSNYRIYNNICLRGGLKLREGYNRIVTNNIIINNTFHPHVWLKNSRDEFSRNIVTTAYAPILMDNWGAKIDSNYFLSEEALKNSRIANNDVNSNYGDAGFVDEQNGNYRLKINSDAFSVGFKNFDTDFGVTSARLKKIASKPQIDALAVKKQHVISDQTEWLGATCKNIENLGERSAAGLHNDNGVLLIKLLPGSIAEKNGFKKGDVVIGLNNNVVKNVNDLQKIYQEISLEGKIKVDIMRNQNAMQLDISLKD</sequence>
<dbReference type="RefSeq" id="WP_115403698.1">
    <property type="nucleotide sequence ID" value="NZ_QPKV01000006.1"/>
</dbReference>
<dbReference type="PANTHER" id="PTHR36453">
    <property type="entry name" value="SECRETED PROTEIN-RELATED"/>
    <property type="match status" value="1"/>
</dbReference>
<dbReference type="OrthoDB" id="9808066at2"/>
<dbReference type="Proteomes" id="UP000253961">
    <property type="component" value="Unassembled WGS sequence"/>
</dbReference>
<feature type="domain" description="PDZ" evidence="2">
    <location>
        <begin position="699"/>
        <end position="770"/>
    </location>
</feature>
<dbReference type="Gene3D" id="2.30.42.10">
    <property type="match status" value="1"/>
</dbReference>
<feature type="chain" id="PRO_5016703171" evidence="1">
    <location>
        <begin position="20"/>
        <end position="781"/>
    </location>
</feature>
<dbReference type="Pfam" id="PF13180">
    <property type="entry name" value="PDZ_2"/>
    <property type="match status" value="1"/>
</dbReference>
<accession>A0A369PSN4</accession>
<dbReference type="SUPFAM" id="SSF51126">
    <property type="entry name" value="Pectin lyase-like"/>
    <property type="match status" value="1"/>
</dbReference>
<dbReference type="SMART" id="SM00228">
    <property type="entry name" value="PDZ"/>
    <property type="match status" value="1"/>
</dbReference>